<dbReference type="EMBL" id="CP051461">
    <property type="protein sequence ID" value="QJC56934.1"/>
    <property type="molecule type" value="Genomic_DNA"/>
</dbReference>
<keyword evidence="9" id="KW-1185">Reference proteome</keyword>
<dbReference type="SMART" id="SM00331">
    <property type="entry name" value="PP2C_SIG"/>
    <property type="match status" value="1"/>
</dbReference>
<dbReference type="PROSITE" id="PS51746">
    <property type="entry name" value="PPM_2"/>
    <property type="match status" value="1"/>
</dbReference>
<dbReference type="PANTHER" id="PTHR43289">
    <property type="entry name" value="MITOGEN-ACTIVATED PROTEIN KINASE KINASE KINASE 20-RELATED"/>
    <property type="match status" value="1"/>
</dbReference>
<dbReference type="PANTHER" id="PTHR43289:SF34">
    <property type="entry name" value="SERINE_THREONINE-PROTEIN KINASE YBDM-RELATED"/>
    <property type="match status" value="1"/>
</dbReference>
<dbReference type="SUPFAM" id="SSF56112">
    <property type="entry name" value="Protein kinase-like (PK-like)"/>
    <property type="match status" value="1"/>
</dbReference>
<dbReference type="KEGG" id="pvac:HC248_02245"/>
<evidence type="ECO:0000313" key="9">
    <source>
        <dbReference type="Proteomes" id="UP000502041"/>
    </source>
</evidence>
<dbReference type="Gene3D" id="3.60.40.10">
    <property type="entry name" value="PPM-type phosphatase domain"/>
    <property type="match status" value="1"/>
</dbReference>
<dbReference type="InterPro" id="IPR011009">
    <property type="entry name" value="Kinase-like_dom_sf"/>
</dbReference>
<dbReference type="EC" id="2.7.11.1" evidence="8"/>
<dbReference type="InterPro" id="IPR000719">
    <property type="entry name" value="Prot_kinase_dom"/>
</dbReference>
<keyword evidence="5" id="KW-1133">Transmembrane helix</keyword>
<dbReference type="SMART" id="SM00332">
    <property type="entry name" value="PP2Cc"/>
    <property type="match status" value="1"/>
</dbReference>
<keyword evidence="4" id="KW-0067">ATP-binding</keyword>
<name>A0A6H2HBG4_9BURK</name>
<evidence type="ECO:0000256" key="1">
    <source>
        <dbReference type="ARBA" id="ARBA00022679"/>
    </source>
</evidence>
<protein>
    <submittedName>
        <fullName evidence="8">Serine/threonine-protein kinase PknB</fullName>
        <ecNumber evidence="8">2.7.11.1</ecNumber>
    </submittedName>
</protein>
<evidence type="ECO:0000256" key="3">
    <source>
        <dbReference type="ARBA" id="ARBA00022777"/>
    </source>
</evidence>
<dbReference type="InterPro" id="IPR036457">
    <property type="entry name" value="PPM-type-like_dom_sf"/>
</dbReference>
<evidence type="ECO:0000256" key="2">
    <source>
        <dbReference type="ARBA" id="ARBA00022741"/>
    </source>
</evidence>
<dbReference type="SMART" id="SM00220">
    <property type="entry name" value="S_TKc"/>
    <property type="match status" value="1"/>
</dbReference>
<dbReference type="Pfam" id="PF13672">
    <property type="entry name" value="PP2C_2"/>
    <property type="match status" value="1"/>
</dbReference>
<proteinExistence type="predicted"/>
<dbReference type="Gene3D" id="3.30.200.20">
    <property type="entry name" value="Phosphorylase Kinase, domain 1"/>
    <property type="match status" value="1"/>
</dbReference>
<evidence type="ECO:0000256" key="5">
    <source>
        <dbReference type="SAM" id="Phobius"/>
    </source>
</evidence>
<evidence type="ECO:0000259" key="7">
    <source>
        <dbReference type="PROSITE" id="PS51746"/>
    </source>
</evidence>
<dbReference type="RefSeq" id="WP_168922522.1">
    <property type="nucleotide sequence ID" value="NZ_CP051461.1"/>
</dbReference>
<evidence type="ECO:0000256" key="4">
    <source>
        <dbReference type="ARBA" id="ARBA00022840"/>
    </source>
</evidence>
<dbReference type="SUPFAM" id="SSF81606">
    <property type="entry name" value="PP2C-like"/>
    <property type="match status" value="1"/>
</dbReference>
<dbReference type="CDD" id="cd14014">
    <property type="entry name" value="STKc_PknB_like"/>
    <property type="match status" value="1"/>
</dbReference>
<dbReference type="Pfam" id="PF00069">
    <property type="entry name" value="Pkinase"/>
    <property type="match status" value="1"/>
</dbReference>
<sequence>MAFEIDIGFATLAGRKNINEDFCAAMLPEPGQESMGSIVAIADGVSQGGMGKEAAQTTVTSLVRDYFATPETWDTTVALDRIIRAQNAWLLAQNQRRRPQSGLTTLTALVLRGQSWSLAHVGDTRAYLLRAGELLQLTTDHVVDHPDFSHQLLRSVGADSALVVDYDQGELRVGDLFVLLSDGVHNQLTHKRLLSLCVRAAPGLALANSQTGAALGARELSALLLDQALAAGSSDNVTALVVRVLGIDAATLQDENHKAERLAVPKALKIGDILDGLRVTMLVTDSGVNVIYQVRDTLSQRLYALKTLSPARAHDPEERAMLAHEAWLARRMQSSPASNEFVTLHDSLPGQPPASAFYLLYDWHAGETLQQLLAQGKKPSLAQTLALAMRCASALGRLHRQGVIHRDIKPANLHQGEDGVLRLLDLGVALSGREPASMRSLHAGTPSYINPEQWGFAFRAGAINSSQAQPEPPDAQSDLFALGVTLYQLLTGKLPYGEVLPYQAGRYYRDPLPPSRHNPEVPIWLNHVVLKAVAREKRQRFETAEEMLLALERGASRPLSPLQSAPLLQRDPTTLWKMALALSLLLNFLLIYWLIFLPT</sequence>
<dbReference type="AlphaFoldDB" id="A0A6H2HBG4"/>
<feature type="transmembrane region" description="Helical" evidence="5">
    <location>
        <begin position="575"/>
        <end position="597"/>
    </location>
</feature>
<keyword evidence="5" id="KW-0472">Membrane</keyword>
<keyword evidence="5" id="KW-0812">Transmembrane</keyword>
<dbReference type="Proteomes" id="UP000502041">
    <property type="component" value="Chromosome"/>
</dbReference>
<dbReference type="PROSITE" id="PS50011">
    <property type="entry name" value="PROTEIN_KINASE_DOM"/>
    <property type="match status" value="1"/>
</dbReference>
<dbReference type="GO" id="GO:0005524">
    <property type="term" value="F:ATP binding"/>
    <property type="evidence" value="ECO:0007669"/>
    <property type="project" value="UniProtKB-KW"/>
</dbReference>
<keyword evidence="3 8" id="KW-0418">Kinase</keyword>
<keyword evidence="2" id="KW-0547">Nucleotide-binding</keyword>
<accession>A0A6H2HBG4</accession>
<evidence type="ECO:0000313" key="8">
    <source>
        <dbReference type="EMBL" id="QJC56934.1"/>
    </source>
</evidence>
<dbReference type="InterPro" id="IPR001932">
    <property type="entry name" value="PPM-type_phosphatase-like_dom"/>
</dbReference>
<reference evidence="8 9" key="1">
    <citation type="submission" date="2020-04" db="EMBL/GenBank/DDBJ databases">
        <title>Complete genome of a Psychrophilic, Marine, Gas Vacuolate Bacterium Polaromonas vacuolata KCTC 22033T.</title>
        <authorList>
            <person name="Hwang K."/>
            <person name="Kim K.M."/>
        </authorList>
    </citation>
    <scope>NUCLEOTIDE SEQUENCE [LARGE SCALE GENOMIC DNA]</scope>
    <source>
        <strain evidence="8 9">KCTC 22033</strain>
    </source>
</reference>
<dbReference type="GO" id="GO:0004674">
    <property type="term" value="F:protein serine/threonine kinase activity"/>
    <property type="evidence" value="ECO:0007669"/>
    <property type="project" value="UniProtKB-EC"/>
</dbReference>
<gene>
    <name evidence="8" type="primary">pknB</name>
    <name evidence="8" type="ORF">HC248_02245</name>
</gene>
<dbReference type="CDD" id="cd00143">
    <property type="entry name" value="PP2Cc"/>
    <property type="match status" value="1"/>
</dbReference>
<organism evidence="8 9">
    <name type="scientific">Polaromonas vacuolata</name>
    <dbReference type="NCBI Taxonomy" id="37448"/>
    <lineage>
        <taxon>Bacteria</taxon>
        <taxon>Pseudomonadati</taxon>
        <taxon>Pseudomonadota</taxon>
        <taxon>Betaproteobacteria</taxon>
        <taxon>Burkholderiales</taxon>
        <taxon>Comamonadaceae</taxon>
        <taxon>Polaromonas</taxon>
    </lineage>
</organism>
<keyword evidence="1 8" id="KW-0808">Transferase</keyword>
<dbReference type="Gene3D" id="1.10.510.10">
    <property type="entry name" value="Transferase(Phosphotransferase) domain 1"/>
    <property type="match status" value="1"/>
</dbReference>
<feature type="domain" description="PPM-type phosphatase" evidence="7">
    <location>
        <begin position="6"/>
        <end position="244"/>
    </location>
</feature>
<evidence type="ECO:0000259" key="6">
    <source>
        <dbReference type="PROSITE" id="PS50011"/>
    </source>
</evidence>
<feature type="domain" description="Protein kinase" evidence="6">
    <location>
        <begin position="277"/>
        <end position="568"/>
    </location>
</feature>